<accession>A0ABW4NJM1</accession>
<evidence type="ECO:0000256" key="1">
    <source>
        <dbReference type="SAM" id="SignalP"/>
    </source>
</evidence>
<comment type="caution">
    <text evidence="2">The sequence shown here is derived from an EMBL/GenBank/DDBJ whole genome shotgun (WGS) entry which is preliminary data.</text>
</comment>
<proteinExistence type="predicted"/>
<dbReference type="InterPro" id="IPR032254">
    <property type="entry name" value="DUF4828"/>
</dbReference>
<evidence type="ECO:0000313" key="3">
    <source>
        <dbReference type="Proteomes" id="UP001597285"/>
    </source>
</evidence>
<sequence length="121" mass="13933">MYRKIILKLLIAFSILTGLTCSAAKAKKTRSTQKPLTFFVGKWTISEPNSFIALSIQITDDEKIYLNEQIMNGQLTTITEQKLVFKDHYGYELIVSKLTPDSLNLFDEADEKDYLLLRQHD</sequence>
<feature type="signal peptide" evidence="1">
    <location>
        <begin position="1"/>
        <end position="23"/>
    </location>
</feature>
<keyword evidence="1" id="KW-0732">Signal</keyword>
<dbReference type="EMBL" id="JBHUFF010000008">
    <property type="protein sequence ID" value="MFD1798599.1"/>
    <property type="molecule type" value="Genomic_DNA"/>
</dbReference>
<organism evidence="2 3">
    <name type="scientific">Carnobacterium antarcticum</name>
    <dbReference type="NCBI Taxonomy" id="2126436"/>
    <lineage>
        <taxon>Bacteria</taxon>
        <taxon>Bacillati</taxon>
        <taxon>Bacillota</taxon>
        <taxon>Bacilli</taxon>
        <taxon>Lactobacillales</taxon>
        <taxon>Carnobacteriaceae</taxon>
        <taxon>Carnobacterium</taxon>
    </lineage>
</organism>
<keyword evidence="3" id="KW-1185">Reference proteome</keyword>
<reference evidence="3" key="1">
    <citation type="journal article" date="2019" name="Int. J. Syst. Evol. Microbiol.">
        <title>The Global Catalogue of Microorganisms (GCM) 10K type strain sequencing project: providing services to taxonomists for standard genome sequencing and annotation.</title>
        <authorList>
            <consortium name="The Broad Institute Genomics Platform"/>
            <consortium name="The Broad Institute Genome Sequencing Center for Infectious Disease"/>
            <person name="Wu L."/>
            <person name="Ma J."/>
        </authorList>
    </citation>
    <scope>NUCLEOTIDE SEQUENCE [LARGE SCALE GENOMIC DNA]</scope>
    <source>
        <strain evidence="3">KCTC 42143</strain>
    </source>
</reference>
<dbReference type="Pfam" id="PF16110">
    <property type="entry name" value="DUF4828"/>
    <property type="match status" value="1"/>
</dbReference>
<protein>
    <submittedName>
        <fullName evidence="2">DUF4828 domain-containing protein</fullName>
    </submittedName>
</protein>
<evidence type="ECO:0000313" key="2">
    <source>
        <dbReference type="EMBL" id="MFD1798599.1"/>
    </source>
</evidence>
<gene>
    <name evidence="2" type="ORF">ACFSBK_01840</name>
</gene>
<dbReference type="RefSeq" id="WP_058919021.1">
    <property type="nucleotide sequence ID" value="NZ_JBHSQC010000015.1"/>
</dbReference>
<feature type="chain" id="PRO_5045222132" evidence="1">
    <location>
        <begin position="24"/>
        <end position="121"/>
    </location>
</feature>
<dbReference type="Proteomes" id="UP001597285">
    <property type="component" value="Unassembled WGS sequence"/>
</dbReference>
<name>A0ABW4NJM1_9LACT</name>